<dbReference type="OrthoDB" id="7356265at2"/>
<dbReference type="EMBL" id="JFKA01000002">
    <property type="protein sequence ID" value="OSQ39653.1"/>
    <property type="molecule type" value="Genomic_DNA"/>
</dbReference>
<accession>A0A1Y2L543</accession>
<evidence type="ECO:0000313" key="1">
    <source>
        <dbReference type="EMBL" id="OSQ39653.1"/>
    </source>
</evidence>
<evidence type="ECO:0000313" key="2">
    <source>
        <dbReference type="Proteomes" id="UP000193391"/>
    </source>
</evidence>
<name>A0A1Y2L543_9PROT</name>
<proteinExistence type="predicted"/>
<sequence>MTKTEIPVAPDSFKKRHHDAAWSVLERFASGLSEKARSQGDVVSIGDINKALGALKNQPALFEDAWYALESEVIAANARRTPSIRHDPFGRLMVSRFAHLLEGREAGDLEHGALSREMLHPFFQVIRMMVGADTIEQIDTEIRTIVETHADAEDEMRDATDYWDHLSANPLVSKQITMVFVRMAMHFADYEKRKNWFIQLVNDNMHRNGASWEFTESHFIKLIRALFRDVRAILASPDQSALLAAEIDHGKVTILRGVMANLDRDIAALHNREAAAWQNDQPA</sequence>
<dbReference type="AlphaFoldDB" id="A0A1Y2L543"/>
<comment type="caution">
    <text evidence="1">The sequence shown here is derived from an EMBL/GenBank/DDBJ whole genome shotgun (WGS) entry which is preliminary data.</text>
</comment>
<dbReference type="RefSeq" id="WP_085580690.1">
    <property type="nucleotide sequence ID" value="NZ_JFKA01000002.1"/>
</dbReference>
<reference evidence="1 2" key="1">
    <citation type="submission" date="2014-03" db="EMBL/GenBank/DDBJ databases">
        <title>The draft genome sequence of Thalassospira mesophila JCM 18969.</title>
        <authorList>
            <person name="Lai Q."/>
            <person name="Shao Z."/>
        </authorList>
    </citation>
    <scope>NUCLEOTIDE SEQUENCE [LARGE SCALE GENOMIC DNA]</scope>
    <source>
        <strain evidence="1 2">JCM 18969</strain>
    </source>
</reference>
<keyword evidence="2" id="KW-1185">Reference proteome</keyword>
<organism evidence="1 2">
    <name type="scientific">Thalassospira mesophila</name>
    <dbReference type="NCBI Taxonomy" id="1293891"/>
    <lineage>
        <taxon>Bacteria</taxon>
        <taxon>Pseudomonadati</taxon>
        <taxon>Pseudomonadota</taxon>
        <taxon>Alphaproteobacteria</taxon>
        <taxon>Rhodospirillales</taxon>
        <taxon>Thalassospiraceae</taxon>
        <taxon>Thalassospira</taxon>
    </lineage>
</organism>
<gene>
    <name evidence="1" type="ORF">TMES_06650</name>
</gene>
<dbReference type="Proteomes" id="UP000193391">
    <property type="component" value="Unassembled WGS sequence"/>
</dbReference>
<dbReference type="STRING" id="1293891.TMES_06650"/>
<protein>
    <submittedName>
        <fullName evidence="1">Uncharacterized protein</fullName>
    </submittedName>
</protein>